<gene>
    <name evidence="2" type="primary">AVEN_23710_1</name>
    <name evidence="2" type="ORF">NPIL_651601</name>
</gene>
<evidence type="ECO:0000313" key="3">
    <source>
        <dbReference type="Proteomes" id="UP000887013"/>
    </source>
</evidence>
<feature type="compositionally biased region" description="Basic and acidic residues" evidence="1">
    <location>
        <begin position="81"/>
        <end position="91"/>
    </location>
</feature>
<evidence type="ECO:0000313" key="2">
    <source>
        <dbReference type="EMBL" id="GFS54132.1"/>
    </source>
</evidence>
<keyword evidence="3" id="KW-1185">Reference proteome</keyword>
<organism evidence="2 3">
    <name type="scientific">Nephila pilipes</name>
    <name type="common">Giant wood spider</name>
    <name type="synonym">Nephila maculata</name>
    <dbReference type="NCBI Taxonomy" id="299642"/>
    <lineage>
        <taxon>Eukaryota</taxon>
        <taxon>Metazoa</taxon>
        <taxon>Ecdysozoa</taxon>
        <taxon>Arthropoda</taxon>
        <taxon>Chelicerata</taxon>
        <taxon>Arachnida</taxon>
        <taxon>Araneae</taxon>
        <taxon>Araneomorphae</taxon>
        <taxon>Entelegynae</taxon>
        <taxon>Araneoidea</taxon>
        <taxon>Nephilidae</taxon>
        <taxon>Nephila</taxon>
    </lineage>
</organism>
<sequence>MDSSRPKVSKSKIPVKVPMKSRTQLSVQISEREAIENEENEKSHAVSTIIKKRTYPYKVQQTVNLNNKYNSKAAKSNSTDVCRRSGIKSELKQPSVPIKRNENKQLSSTTFRTKIHYSSKTSDKEINKQSDLPVRNAVKREAKQKSSNLIKKKVIHSNLQNNFPKTGSEEQSKDSNHISQQDITFVADERFRHLILSGKELTPSTLKSCCDTKQSFMNERPSLYKRFEAPVNPYQEILKAIENRDLVVEDRRISTLRKIYPSPLRNERPSLYKKFENPVNPYQELYKVIENRDLAAGDCRFSTLKKVYPSPVKERNSLHKQYMHVNNPYQEALNSLAELRIKQNLKDKKKVTFNLPGDPLSATVSEDENMTENVKSRLTDISETCDGNNSSSTPEFPEGIILSKPNDISSIEVTPSSSSISKSDDVNRKIFENCPESIEEKSDFCTDLQSIPTPPSSYSQIVPNIKDNISLKSDTSLFEGKVYKNFRGLNTFGSEARRSFYKPSNLVFNSLRISELRSSLYFARSEQPRQKTFSKLCTPKPISFNPKTKLTENISPEFLSRRTSNILSHAPINTPLVLKSLANSDLENYESSPICKKLDFIDSPKTNHKEDEHSRKGEDSKENTQTFCLQNILTQQKILDQLAHQECHFLMQETTFPSNNRIHLLNPVARILLEGDEMVRMHFF</sequence>
<comment type="caution">
    <text evidence="2">The sequence shown here is derived from an EMBL/GenBank/DDBJ whole genome shotgun (WGS) entry which is preliminary data.</text>
</comment>
<feature type="region of interest" description="Disordered" evidence="1">
    <location>
        <begin position="1"/>
        <end position="21"/>
    </location>
</feature>
<feature type="compositionally biased region" description="Basic and acidic residues" evidence="1">
    <location>
        <begin position="167"/>
        <end position="176"/>
    </location>
</feature>
<dbReference type="OrthoDB" id="6430699at2759"/>
<dbReference type="AlphaFoldDB" id="A0A8X6JB57"/>
<feature type="compositionally biased region" description="Low complexity" evidence="1">
    <location>
        <begin position="11"/>
        <end position="21"/>
    </location>
</feature>
<dbReference type="Proteomes" id="UP000887013">
    <property type="component" value="Unassembled WGS sequence"/>
</dbReference>
<name>A0A8X6JB57_NEPPI</name>
<feature type="region of interest" description="Disordered" evidence="1">
    <location>
        <begin position="73"/>
        <end position="178"/>
    </location>
</feature>
<protein>
    <submittedName>
        <fullName evidence="2">Uncharacterized protein</fullName>
    </submittedName>
</protein>
<feature type="compositionally biased region" description="Polar residues" evidence="1">
    <location>
        <begin position="104"/>
        <end position="120"/>
    </location>
</feature>
<evidence type="ECO:0000256" key="1">
    <source>
        <dbReference type="SAM" id="MobiDB-lite"/>
    </source>
</evidence>
<dbReference type="EMBL" id="BMAW01046195">
    <property type="protein sequence ID" value="GFS54132.1"/>
    <property type="molecule type" value="Genomic_DNA"/>
</dbReference>
<accession>A0A8X6JB57</accession>
<proteinExistence type="predicted"/>
<reference evidence="2" key="1">
    <citation type="submission" date="2020-08" db="EMBL/GenBank/DDBJ databases">
        <title>Multicomponent nature underlies the extraordinary mechanical properties of spider dragline silk.</title>
        <authorList>
            <person name="Kono N."/>
            <person name="Nakamura H."/>
            <person name="Mori M."/>
            <person name="Yoshida Y."/>
            <person name="Ohtoshi R."/>
            <person name="Malay A.D."/>
            <person name="Moran D.A.P."/>
            <person name="Tomita M."/>
            <person name="Numata K."/>
            <person name="Arakawa K."/>
        </authorList>
    </citation>
    <scope>NUCLEOTIDE SEQUENCE</scope>
</reference>